<reference evidence="3 4" key="1">
    <citation type="submission" date="2021-02" db="EMBL/GenBank/DDBJ databases">
        <title>Genome assembly of Pseudopithomyces chartarum.</title>
        <authorList>
            <person name="Jauregui R."/>
            <person name="Singh J."/>
            <person name="Voisey C."/>
        </authorList>
    </citation>
    <scope>NUCLEOTIDE SEQUENCE [LARGE SCALE GENOMIC DNA]</scope>
    <source>
        <strain evidence="3 4">AGR01</strain>
    </source>
</reference>
<dbReference type="InterPro" id="IPR013087">
    <property type="entry name" value="Znf_C2H2_type"/>
</dbReference>
<organism evidence="3 4">
    <name type="scientific">Pseudopithomyces chartarum</name>
    <dbReference type="NCBI Taxonomy" id="1892770"/>
    <lineage>
        <taxon>Eukaryota</taxon>
        <taxon>Fungi</taxon>
        <taxon>Dikarya</taxon>
        <taxon>Ascomycota</taxon>
        <taxon>Pezizomycotina</taxon>
        <taxon>Dothideomycetes</taxon>
        <taxon>Pleosporomycetidae</taxon>
        <taxon>Pleosporales</taxon>
        <taxon>Massarineae</taxon>
        <taxon>Didymosphaeriaceae</taxon>
        <taxon>Pseudopithomyces</taxon>
    </lineage>
</organism>
<evidence type="ECO:0000313" key="3">
    <source>
        <dbReference type="EMBL" id="KAK3214727.1"/>
    </source>
</evidence>
<feature type="region of interest" description="Disordered" evidence="1">
    <location>
        <begin position="19"/>
        <end position="61"/>
    </location>
</feature>
<dbReference type="AlphaFoldDB" id="A0AAN6M5R2"/>
<feature type="domain" description="C2H2-type" evidence="2">
    <location>
        <begin position="81"/>
        <end position="108"/>
    </location>
</feature>
<feature type="domain" description="C2H2-type" evidence="2">
    <location>
        <begin position="115"/>
        <end position="144"/>
    </location>
</feature>
<accession>A0AAN6M5R2</accession>
<sequence length="167" mass="18752">MPQYTQAQLSAYYHQYGQYPPGYQPQQPQQQSYGVAQSPYGQPAGTAYGQSQSTTTTPAYDHAGYLVTPQGAARPRSPRTWKCELPNCSSTANFTRLADLQRHQSTVHGVGTPDFPCTVKDCTRVGDKGFTRRDHLVEHLRNFHHIDIPKRRPGERSAYPLGLPNYQ</sequence>
<proteinExistence type="predicted"/>
<name>A0AAN6M5R2_9PLEO</name>
<dbReference type="Proteomes" id="UP001280581">
    <property type="component" value="Unassembled WGS sequence"/>
</dbReference>
<keyword evidence="4" id="KW-1185">Reference proteome</keyword>
<feature type="compositionally biased region" description="Low complexity" evidence="1">
    <location>
        <begin position="19"/>
        <end position="34"/>
    </location>
</feature>
<evidence type="ECO:0000256" key="1">
    <source>
        <dbReference type="SAM" id="MobiDB-lite"/>
    </source>
</evidence>
<gene>
    <name evidence="3" type="ORF">GRF29_19g1092878</name>
</gene>
<feature type="compositionally biased region" description="Polar residues" evidence="1">
    <location>
        <begin position="48"/>
        <end position="58"/>
    </location>
</feature>
<evidence type="ECO:0000259" key="2">
    <source>
        <dbReference type="SMART" id="SM00355"/>
    </source>
</evidence>
<dbReference type="SMART" id="SM00355">
    <property type="entry name" value="ZnF_C2H2"/>
    <property type="match status" value="2"/>
</dbReference>
<evidence type="ECO:0000313" key="4">
    <source>
        <dbReference type="Proteomes" id="UP001280581"/>
    </source>
</evidence>
<dbReference type="EMBL" id="WVTA01000003">
    <property type="protein sequence ID" value="KAK3214727.1"/>
    <property type="molecule type" value="Genomic_DNA"/>
</dbReference>
<comment type="caution">
    <text evidence="3">The sequence shown here is derived from an EMBL/GenBank/DDBJ whole genome shotgun (WGS) entry which is preliminary data.</text>
</comment>
<dbReference type="Gene3D" id="3.30.160.60">
    <property type="entry name" value="Classic Zinc Finger"/>
    <property type="match status" value="1"/>
</dbReference>
<protein>
    <recommendedName>
        <fullName evidence="2">C2H2-type domain-containing protein</fullName>
    </recommendedName>
</protein>